<dbReference type="Pfam" id="PF00708">
    <property type="entry name" value="Acylphosphatase"/>
    <property type="match status" value="1"/>
</dbReference>
<keyword evidence="4 6" id="KW-0378">Hydrolase</keyword>
<dbReference type="PANTHER" id="PTHR47268:SF4">
    <property type="entry name" value="ACYLPHOSPHATASE"/>
    <property type="match status" value="1"/>
</dbReference>
<feature type="domain" description="Acylphosphatase-like" evidence="9">
    <location>
        <begin position="5"/>
        <end position="83"/>
    </location>
</feature>
<evidence type="ECO:0000256" key="4">
    <source>
        <dbReference type="ARBA" id="ARBA00022801"/>
    </source>
</evidence>
<dbReference type="EMBL" id="DRIH01000276">
    <property type="protein sequence ID" value="HEC68648.1"/>
    <property type="molecule type" value="Genomic_DNA"/>
</dbReference>
<dbReference type="AlphaFoldDB" id="A0A7C1VM87"/>
<evidence type="ECO:0000313" key="10">
    <source>
        <dbReference type="EMBL" id="HEC68648.1"/>
    </source>
</evidence>
<evidence type="ECO:0000256" key="7">
    <source>
        <dbReference type="RuleBase" id="RU000553"/>
    </source>
</evidence>
<feature type="non-terminal residue" evidence="10">
    <location>
        <position position="83"/>
    </location>
</feature>
<feature type="active site" evidence="6">
    <location>
        <position position="38"/>
    </location>
</feature>
<dbReference type="NCBIfam" id="NF011016">
    <property type="entry name" value="PRK14444.1"/>
    <property type="match status" value="1"/>
</dbReference>
<proteinExistence type="inferred from homology"/>
<dbReference type="InterPro" id="IPR001792">
    <property type="entry name" value="Acylphosphatase-like_dom"/>
</dbReference>
<dbReference type="PANTHER" id="PTHR47268">
    <property type="entry name" value="ACYLPHOSPHATASE"/>
    <property type="match status" value="1"/>
</dbReference>
<name>A0A7C1VM87_DESA2</name>
<comment type="caution">
    <text evidence="10">The sequence shown here is derived from an EMBL/GenBank/DDBJ whole genome shotgun (WGS) entry which is preliminary data.</text>
</comment>
<protein>
    <recommendedName>
        <fullName evidence="3 6">Acylphosphatase</fullName>
        <ecNumber evidence="2 6">3.6.1.7</ecNumber>
    </recommendedName>
</protein>
<dbReference type="GO" id="GO:0003998">
    <property type="term" value="F:acylphosphatase activity"/>
    <property type="evidence" value="ECO:0007669"/>
    <property type="project" value="UniProtKB-EC"/>
</dbReference>
<evidence type="ECO:0000259" key="9">
    <source>
        <dbReference type="PROSITE" id="PS51160"/>
    </source>
</evidence>
<dbReference type="SUPFAM" id="SSF54975">
    <property type="entry name" value="Acylphosphatase/BLUF domain-like"/>
    <property type="match status" value="1"/>
</dbReference>
<dbReference type="InterPro" id="IPR036046">
    <property type="entry name" value="Acylphosphatase-like_dom_sf"/>
</dbReference>
<evidence type="ECO:0000256" key="5">
    <source>
        <dbReference type="ARBA" id="ARBA00047645"/>
    </source>
</evidence>
<dbReference type="FunFam" id="3.30.70.100:FF:000012">
    <property type="entry name" value="Acylphosphatase"/>
    <property type="match status" value="1"/>
</dbReference>
<accession>A0A7C1VM87</accession>
<dbReference type="Gene3D" id="3.30.70.100">
    <property type="match status" value="1"/>
</dbReference>
<evidence type="ECO:0000256" key="8">
    <source>
        <dbReference type="RuleBase" id="RU004168"/>
    </source>
</evidence>
<dbReference type="PROSITE" id="PS51160">
    <property type="entry name" value="ACYLPHOSPHATASE_3"/>
    <property type="match status" value="1"/>
</dbReference>
<comment type="similarity">
    <text evidence="1 8">Belongs to the acylphosphatase family.</text>
</comment>
<organism evidence="10">
    <name type="scientific">Desulfofervidus auxilii</name>
    <dbReference type="NCBI Taxonomy" id="1621989"/>
    <lineage>
        <taxon>Bacteria</taxon>
        <taxon>Pseudomonadati</taxon>
        <taxon>Thermodesulfobacteriota</taxon>
        <taxon>Candidatus Desulfofervidia</taxon>
        <taxon>Candidatus Desulfofervidales</taxon>
        <taxon>Candidatus Desulfofervidaceae</taxon>
        <taxon>Candidatus Desulfofervidus</taxon>
    </lineage>
</organism>
<dbReference type="InterPro" id="IPR017968">
    <property type="entry name" value="Acylphosphatase_CS"/>
</dbReference>
<evidence type="ECO:0000256" key="1">
    <source>
        <dbReference type="ARBA" id="ARBA00005614"/>
    </source>
</evidence>
<evidence type="ECO:0000256" key="3">
    <source>
        <dbReference type="ARBA" id="ARBA00015991"/>
    </source>
</evidence>
<dbReference type="InterPro" id="IPR020456">
    <property type="entry name" value="Acylphosphatase"/>
</dbReference>
<feature type="active site" evidence="6">
    <location>
        <position position="20"/>
    </location>
</feature>
<dbReference type="EC" id="3.6.1.7" evidence="2 6"/>
<evidence type="ECO:0000256" key="2">
    <source>
        <dbReference type="ARBA" id="ARBA00012150"/>
    </source>
</evidence>
<dbReference type="Proteomes" id="UP000885738">
    <property type="component" value="Unassembled WGS sequence"/>
</dbReference>
<dbReference type="PROSITE" id="PS00151">
    <property type="entry name" value="ACYLPHOSPHATASE_2"/>
    <property type="match status" value="1"/>
</dbReference>
<evidence type="ECO:0000256" key="6">
    <source>
        <dbReference type="PROSITE-ProRule" id="PRU00520"/>
    </source>
</evidence>
<sequence length="83" mass="9424">MEKARAHVIIKGRVQGVFFRSSTQDEAIRLGLTGWVKNCPDGSVEAVFEGDKKVIEEIIKWCHKGPPWARVNEVKVSWEPYQG</sequence>
<dbReference type="PRINTS" id="PR00112">
    <property type="entry name" value="ACYLPHPHTASE"/>
</dbReference>
<comment type="catalytic activity">
    <reaction evidence="5 6 7">
        <text>an acyl phosphate + H2O = a carboxylate + phosphate + H(+)</text>
        <dbReference type="Rhea" id="RHEA:14965"/>
        <dbReference type="ChEBI" id="CHEBI:15377"/>
        <dbReference type="ChEBI" id="CHEBI:15378"/>
        <dbReference type="ChEBI" id="CHEBI:29067"/>
        <dbReference type="ChEBI" id="CHEBI:43474"/>
        <dbReference type="ChEBI" id="CHEBI:59918"/>
        <dbReference type="EC" id="3.6.1.7"/>
    </reaction>
</comment>
<reference evidence="10" key="1">
    <citation type="journal article" date="2020" name="mSystems">
        <title>Genome- and Community-Level Interaction Insights into Carbon Utilization and Element Cycling Functions of Hydrothermarchaeota in Hydrothermal Sediment.</title>
        <authorList>
            <person name="Zhou Z."/>
            <person name="Liu Y."/>
            <person name="Xu W."/>
            <person name="Pan J."/>
            <person name="Luo Z.H."/>
            <person name="Li M."/>
        </authorList>
    </citation>
    <scope>NUCLEOTIDE SEQUENCE [LARGE SCALE GENOMIC DNA]</scope>
    <source>
        <strain evidence="10">HyVt-389</strain>
    </source>
</reference>
<gene>
    <name evidence="10" type="ORF">ENI35_07590</name>
</gene>
<dbReference type="PROSITE" id="PS00150">
    <property type="entry name" value="ACYLPHOSPHATASE_1"/>
    <property type="match status" value="1"/>
</dbReference>